<dbReference type="PANTHER" id="PTHR34719">
    <property type="entry name" value="NICKEL-RESPONSIVE REGULATOR"/>
    <property type="match status" value="1"/>
</dbReference>
<dbReference type="InterPro" id="IPR027271">
    <property type="entry name" value="Acetolactate_synth/TF_NikR_C"/>
</dbReference>
<dbReference type="InterPro" id="IPR010985">
    <property type="entry name" value="Ribbon_hlx_hlx"/>
</dbReference>
<dbReference type="InterPro" id="IPR013321">
    <property type="entry name" value="Arc_rbn_hlx_hlx"/>
</dbReference>
<reference evidence="5 6" key="1">
    <citation type="journal article" date="2019" name="Int. J. Syst. Evol. Microbiol.">
        <title>The Global Catalogue of Microorganisms (GCM) 10K type strain sequencing project: providing services to taxonomists for standard genome sequencing and annotation.</title>
        <authorList>
            <consortium name="The Broad Institute Genomics Platform"/>
            <consortium name="The Broad Institute Genome Sequencing Center for Infectious Disease"/>
            <person name="Wu L."/>
            <person name="Ma J."/>
        </authorList>
    </citation>
    <scope>NUCLEOTIDE SEQUENCE [LARGE SCALE GENOMIC DNA]</scope>
    <source>
        <strain evidence="5 6">LMG 29247</strain>
    </source>
</reference>
<dbReference type="InterPro" id="IPR050192">
    <property type="entry name" value="CopG/NikR_regulator"/>
</dbReference>
<keyword evidence="1" id="KW-0805">Transcription regulation</keyword>
<evidence type="ECO:0000256" key="1">
    <source>
        <dbReference type="ARBA" id="ARBA00023015"/>
    </source>
</evidence>
<proteinExistence type="predicted"/>
<evidence type="ECO:0000256" key="3">
    <source>
        <dbReference type="ARBA" id="ARBA00023163"/>
    </source>
</evidence>
<dbReference type="InterPro" id="IPR014864">
    <property type="entry name" value="TF_NikR_Ni-bd_C"/>
</dbReference>
<evidence type="ECO:0000259" key="4">
    <source>
        <dbReference type="Pfam" id="PF08753"/>
    </source>
</evidence>
<dbReference type="SUPFAM" id="SSF47598">
    <property type="entry name" value="Ribbon-helix-helix"/>
    <property type="match status" value="1"/>
</dbReference>
<dbReference type="PANTHER" id="PTHR34719:SF3">
    <property type="entry name" value="NICKEL-RESPONSIVE REGULATOR-RELATED"/>
    <property type="match status" value="1"/>
</dbReference>
<dbReference type="Gene3D" id="3.30.70.1150">
    <property type="entry name" value="ACT-like. Chain A, domain 2"/>
    <property type="match status" value="1"/>
</dbReference>
<keyword evidence="6" id="KW-1185">Reference proteome</keyword>
<protein>
    <submittedName>
        <fullName evidence="5">CopG family ribbon-helix-helix protein</fullName>
    </submittedName>
</protein>
<dbReference type="CDD" id="cd22231">
    <property type="entry name" value="RHH_NikR_HicB-like"/>
    <property type="match status" value="1"/>
</dbReference>
<keyword evidence="3" id="KW-0804">Transcription</keyword>
<gene>
    <name evidence="5" type="ORF">ACFQE6_24000</name>
</gene>
<keyword evidence="2" id="KW-0238">DNA-binding</keyword>
<dbReference type="InterPro" id="IPR045865">
    <property type="entry name" value="ACT-like_dom_sf"/>
</dbReference>
<accession>A0ABD5SSG2</accession>
<dbReference type="Proteomes" id="UP001596383">
    <property type="component" value="Unassembled WGS sequence"/>
</dbReference>
<dbReference type="Pfam" id="PF08753">
    <property type="entry name" value="NikR_C"/>
    <property type="match status" value="1"/>
</dbReference>
<dbReference type="SUPFAM" id="SSF55021">
    <property type="entry name" value="ACT-like"/>
    <property type="match status" value="1"/>
</dbReference>
<name>A0ABD5SSG2_9EURY</name>
<sequence length="143" mass="16218">MSVGSISMPEVLLEHIDEFVDEHGYSGWSEVIRGSTRTLFEEFQARNVDGQQHIYTVTVVFEYCQPTIQRRLTGVQHEYDAIVSAVTHSYVGNQYCMELFVLEEITEAISGFVNTIRAVPDILAVDYPITSLSEGFRDHPIQT</sequence>
<dbReference type="EMBL" id="JBHSWV010000455">
    <property type="protein sequence ID" value="MFC6767949.1"/>
    <property type="molecule type" value="Genomic_DNA"/>
</dbReference>
<dbReference type="RefSeq" id="WP_273740790.1">
    <property type="nucleotide sequence ID" value="NZ_JAQIVI010000455.1"/>
</dbReference>
<evidence type="ECO:0000313" key="5">
    <source>
        <dbReference type="EMBL" id="MFC6767949.1"/>
    </source>
</evidence>
<feature type="domain" description="Transcription factor NikR nickel binding C-terminal" evidence="4">
    <location>
        <begin position="56"/>
        <end position="127"/>
    </location>
</feature>
<evidence type="ECO:0000256" key="2">
    <source>
        <dbReference type="ARBA" id="ARBA00023125"/>
    </source>
</evidence>
<comment type="caution">
    <text evidence="5">The sequence shown here is derived from an EMBL/GenBank/DDBJ whole genome shotgun (WGS) entry which is preliminary data.</text>
</comment>
<evidence type="ECO:0000313" key="6">
    <source>
        <dbReference type="Proteomes" id="UP001596383"/>
    </source>
</evidence>
<dbReference type="Gene3D" id="1.10.1220.10">
    <property type="entry name" value="Met repressor-like"/>
    <property type="match status" value="1"/>
</dbReference>
<organism evidence="5 6">
    <name type="scientific">Natrinema soli</name>
    <dbReference type="NCBI Taxonomy" id="1930624"/>
    <lineage>
        <taxon>Archaea</taxon>
        <taxon>Methanobacteriati</taxon>
        <taxon>Methanobacteriota</taxon>
        <taxon>Stenosarchaea group</taxon>
        <taxon>Halobacteria</taxon>
        <taxon>Halobacteriales</taxon>
        <taxon>Natrialbaceae</taxon>
        <taxon>Natrinema</taxon>
    </lineage>
</organism>
<dbReference type="AlphaFoldDB" id="A0ABD5SSG2"/>